<dbReference type="InterPro" id="IPR000719">
    <property type="entry name" value="Prot_kinase_dom"/>
</dbReference>
<evidence type="ECO:0000313" key="12">
    <source>
        <dbReference type="Proteomes" id="UP000004508"/>
    </source>
</evidence>
<feature type="transmembrane region" description="Helical" evidence="9">
    <location>
        <begin position="554"/>
        <end position="574"/>
    </location>
</feature>
<dbReference type="STRING" id="485913.Krac_8346"/>
<dbReference type="CDD" id="cd14014">
    <property type="entry name" value="STKc_PknB_like"/>
    <property type="match status" value="1"/>
</dbReference>
<feature type="domain" description="Protein kinase" evidence="10">
    <location>
        <begin position="14"/>
        <end position="280"/>
    </location>
</feature>
<dbReference type="PROSITE" id="PS00107">
    <property type="entry name" value="PROTEIN_KINASE_ATP"/>
    <property type="match status" value="1"/>
</dbReference>
<sequence length="810" mass="86524">MNAEALIGRALGTCTLQRLIGQGGMGAVYQAQQSRPRRQVAVKVLMPMSPLNPNQLAAFLERFRRETDAAASLDHPNITPVHEYGEQDGIAYLVMPYISGGTLRDELERFGPLPLDKATHYLEQLAAALDHAHDHGVIHRDIKPANILQTPEGRLLLTDFGLVKIVGEGYAPQVRLTGEGVPVGTPDYMAPEQVIGSDVDQRADLYSLGVILFQMLTGTTPFQGETPMQIAAQQLQVPPPSPQALRPDLPLAAAQVLLKALAKKPVDRYTTAVDFAISFRNALQSSGVQLGVSPLLNGVTSNTGRIFIPKGMLEPARHSARIQTVPGPTAPPPQAEPAAPAARGQFRPGVLPSKKLGQVSPVGGGLLARAPGIADASAVAPADPLSPLPIEAARPAGGLLSRTGKFPLVNGTPKDEMAQQIPEQLSTMTQAPQQDFNTQFAASLLPSTPLAPQPESAGMVKRNTGTLIAPSGQQNTGALRTNTGSLMSINKQQGTGALTLTNGNNETVKLTGPVKVVKVPVAGQPGRYVTGILPVIPADDKISERSGVSLGVKIISISVATVLILLVGAGMFWFMHNRSSQVPQNNTGSGSSVTSTQKTSGAPTDPNILIQDPLDHNAHGWAETPADMYAFKDGAYHITNHTDASGISLLETSPFNGPITYAVSMRQIAGDANSEVNTFGLIFRFSQSVQNKKQVTHFYTFEVLNKKGGYYRFWKYDDSSGDKNKFWQQIGKNVNLGNEFKVGQDANATNTLTATMDGNKFTFWVNGKKVMDATDNSYATGMVGMIVNLKNSEVAFRNLLVTRGVNNPTH</sequence>
<dbReference type="EC" id="2.7.11.1" evidence="1"/>
<keyword evidence="2 11" id="KW-0723">Serine/threonine-protein kinase</keyword>
<keyword evidence="9" id="KW-0472">Membrane</keyword>
<dbReference type="GO" id="GO:0005524">
    <property type="term" value="F:ATP binding"/>
    <property type="evidence" value="ECO:0007669"/>
    <property type="project" value="UniProtKB-UniRule"/>
</dbReference>
<dbReference type="Pfam" id="PF00069">
    <property type="entry name" value="Pkinase"/>
    <property type="match status" value="1"/>
</dbReference>
<dbReference type="Gene3D" id="2.60.120.560">
    <property type="entry name" value="Exo-inulinase, domain 1"/>
    <property type="match status" value="1"/>
</dbReference>
<evidence type="ECO:0000256" key="6">
    <source>
        <dbReference type="ARBA" id="ARBA00022840"/>
    </source>
</evidence>
<evidence type="ECO:0000313" key="11">
    <source>
        <dbReference type="EMBL" id="EFH87025.1"/>
    </source>
</evidence>
<keyword evidence="4 7" id="KW-0547">Nucleotide-binding</keyword>
<dbReference type="Gene3D" id="3.30.200.20">
    <property type="entry name" value="Phosphorylase Kinase, domain 1"/>
    <property type="match status" value="1"/>
</dbReference>
<evidence type="ECO:0000256" key="8">
    <source>
        <dbReference type="SAM" id="MobiDB-lite"/>
    </source>
</evidence>
<dbReference type="AlphaFoldDB" id="D6TMM5"/>
<reference evidence="11 12" key="1">
    <citation type="journal article" date="2011" name="Stand. Genomic Sci.">
        <title>Non-contiguous finished genome sequence and contextual data of the filamentous soil bacterium Ktedonobacter racemifer type strain (SOSP1-21).</title>
        <authorList>
            <person name="Chang Y.J."/>
            <person name="Land M."/>
            <person name="Hauser L."/>
            <person name="Chertkov O."/>
            <person name="Del Rio T.G."/>
            <person name="Nolan M."/>
            <person name="Copeland A."/>
            <person name="Tice H."/>
            <person name="Cheng J.F."/>
            <person name="Lucas S."/>
            <person name="Han C."/>
            <person name="Goodwin L."/>
            <person name="Pitluck S."/>
            <person name="Ivanova N."/>
            <person name="Ovchinikova G."/>
            <person name="Pati A."/>
            <person name="Chen A."/>
            <person name="Palaniappan K."/>
            <person name="Mavromatis K."/>
            <person name="Liolios K."/>
            <person name="Brettin T."/>
            <person name="Fiebig A."/>
            <person name="Rohde M."/>
            <person name="Abt B."/>
            <person name="Goker M."/>
            <person name="Detter J.C."/>
            <person name="Woyke T."/>
            <person name="Bristow J."/>
            <person name="Eisen J.A."/>
            <person name="Markowitz V."/>
            <person name="Hugenholtz P."/>
            <person name="Kyrpides N.C."/>
            <person name="Klenk H.P."/>
            <person name="Lapidus A."/>
        </authorList>
    </citation>
    <scope>NUCLEOTIDE SEQUENCE [LARGE SCALE GENOMIC DNA]</scope>
    <source>
        <strain evidence="12">DSM 44963</strain>
    </source>
</reference>
<dbReference type="FunFam" id="1.10.510.10:FF:000021">
    <property type="entry name" value="Serine/threonine protein kinase"/>
    <property type="match status" value="1"/>
</dbReference>
<protein>
    <recommendedName>
        <fullName evidence="1">non-specific serine/threonine protein kinase</fullName>
        <ecNumber evidence="1">2.7.11.1</ecNumber>
    </recommendedName>
</protein>
<feature type="region of interest" description="Disordered" evidence="8">
    <location>
        <begin position="326"/>
        <end position="346"/>
    </location>
</feature>
<comment type="caution">
    <text evidence="11">The sequence shown here is derived from an EMBL/GenBank/DDBJ whole genome shotgun (WGS) entry which is preliminary data.</text>
</comment>
<evidence type="ECO:0000256" key="5">
    <source>
        <dbReference type="ARBA" id="ARBA00022777"/>
    </source>
</evidence>
<dbReference type="SUPFAM" id="SSF56112">
    <property type="entry name" value="Protein kinase-like (PK-like)"/>
    <property type="match status" value="1"/>
</dbReference>
<dbReference type="PROSITE" id="PS50011">
    <property type="entry name" value="PROTEIN_KINASE_DOM"/>
    <property type="match status" value="1"/>
</dbReference>
<dbReference type="Proteomes" id="UP000004508">
    <property type="component" value="Unassembled WGS sequence"/>
</dbReference>
<dbReference type="Gene3D" id="1.10.510.10">
    <property type="entry name" value="Transferase(Phosphotransferase) domain 1"/>
    <property type="match status" value="1"/>
</dbReference>
<dbReference type="RefSeq" id="WP_007911818.1">
    <property type="nucleotide sequence ID" value="NZ_ADVG01000002.1"/>
</dbReference>
<dbReference type="InterPro" id="IPR011009">
    <property type="entry name" value="Kinase-like_dom_sf"/>
</dbReference>
<dbReference type="Pfam" id="PF06439">
    <property type="entry name" value="3keto-disac_hyd"/>
    <property type="match status" value="1"/>
</dbReference>
<name>D6TMM5_KTERA</name>
<evidence type="ECO:0000256" key="9">
    <source>
        <dbReference type="SAM" id="Phobius"/>
    </source>
</evidence>
<evidence type="ECO:0000256" key="4">
    <source>
        <dbReference type="ARBA" id="ARBA00022741"/>
    </source>
</evidence>
<dbReference type="GO" id="GO:0004674">
    <property type="term" value="F:protein serine/threonine kinase activity"/>
    <property type="evidence" value="ECO:0007669"/>
    <property type="project" value="UniProtKB-KW"/>
</dbReference>
<keyword evidence="6 7" id="KW-0067">ATP-binding</keyword>
<dbReference type="InterPro" id="IPR017441">
    <property type="entry name" value="Protein_kinase_ATP_BS"/>
</dbReference>
<dbReference type="GO" id="GO:0016787">
    <property type="term" value="F:hydrolase activity"/>
    <property type="evidence" value="ECO:0007669"/>
    <property type="project" value="InterPro"/>
</dbReference>
<dbReference type="SMART" id="SM00220">
    <property type="entry name" value="S_TKc"/>
    <property type="match status" value="1"/>
</dbReference>
<evidence type="ECO:0000256" key="7">
    <source>
        <dbReference type="PROSITE-ProRule" id="PRU10141"/>
    </source>
</evidence>
<organism evidence="11 12">
    <name type="scientific">Ktedonobacter racemifer DSM 44963</name>
    <dbReference type="NCBI Taxonomy" id="485913"/>
    <lineage>
        <taxon>Bacteria</taxon>
        <taxon>Bacillati</taxon>
        <taxon>Chloroflexota</taxon>
        <taxon>Ktedonobacteria</taxon>
        <taxon>Ktedonobacterales</taxon>
        <taxon>Ktedonobacteraceae</taxon>
        <taxon>Ktedonobacter</taxon>
    </lineage>
</organism>
<evidence type="ECO:0000256" key="3">
    <source>
        <dbReference type="ARBA" id="ARBA00022679"/>
    </source>
</evidence>
<keyword evidence="9" id="KW-1133">Transmembrane helix</keyword>
<keyword evidence="9" id="KW-0812">Transmembrane</keyword>
<dbReference type="eggNOG" id="COG0515">
    <property type="taxonomic scope" value="Bacteria"/>
</dbReference>
<feature type="compositionally biased region" description="Low complexity" evidence="8">
    <location>
        <begin position="587"/>
        <end position="601"/>
    </location>
</feature>
<evidence type="ECO:0000256" key="1">
    <source>
        <dbReference type="ARBA" id="ARBA00012513"/>
    </source>
</evidence>
<dbReference type="OrthoDB" id="9814968at2"/>
<keyword evidence="3" id="KW-0808">Transferase</keyword>
<dbReference type="InterPro" id="IPR010496">
    <property type="entry name" value="AL/BT2_dom"/>
</dbReference>
<feature type="region of interest" description="Disordered" evidence="8">
    <location>
        <begin position="582"/>
        <end position="609"/>
    </location>
</feature>
<dbReference type="PANTHER" id="PTHR43289:SF6">
    <property type="entry name" value="SERINE_THREONINE-PROTEIN KINASE NEKL-3"/>
    <property type="match status" value="1"/>
</dbReference>
<dbReference type="PANTHER" id="PTHR43289">
    <property type="entry name" value="MITOGEN-ACTIVATED PROTEIN KINASE KINASE KINASE 20-RELATED"/>
    <property type="match status" value="1"/>
</dbReference>
<keyword evidence="5 11" id="KW-0418">Kinase</keyword>
<accession>D6TMM5</accession>
<keyword evidence="12" id="KW-1185">Reference proteome</keyword>
<evidence type="ECO:0000259" key="10">
    <source>
        <dbReference type="PROSITE" id="PS50011"/>
    </source>
</evidence>
<gene>
    <name evidence="11" type="ORF">Krac_8346</name>
</gene>
<proteinExistence type="predicted"/>
<feature type="binding site" evidence="7">
    <location>
        <position position="43"/>
    </location>
    <ligand>
        <name>ATP</name>
        <dbReference type="ChEBI" id="CHEBI:30616"/>
    </ligand>
</feature>
<evidence type="ECO:0000256" key="2">
    <source>
        <dbReference type="ARBA" id="ARBA00022527"/>
    </source>
</evidence>
<dbReference type="InParanoid" id="D6TMM5"/>
<dbReference type="EMBL" id="ADVG01000002">
    <property type="protein sequence ID" value="EFH87025.1"/>
    <property type="molecule type" value="Genomic_DNA"/>
</dbReference>